<keyword evidence="2" id="KW-0934">Plastid</keyword>
<dbReference type="AlphaFoldDB" id="C0JWY6"/>
<dbReference type="GeneID" id="7441012"/>
<dbReference type="RefSeq" id="YP_002600884.1">
    <property type="nucleotide sequence ID" value="NC_012099.1"/>
</dbReference>
<evidence type="ECO:0000313" key="2">
    <source>
        <dbReference type="EMBL" id="ACJ71148.1"/>
    </source>
</evidence>
<keyword evidence="1" id="KW-0812">Transmembrane</keyword>
<protein>
    <submittedName>
        <fullName evidence="2">Uncharacterized protein orf93</fullName>
    </submittedName>
</protein>
<name>C0JWY6_9CHLO</name>
<organism evidence="2">
    <name type="scientific">Pyramimonas parkeae</name>
    <dbReference type="NCBI Taxonomy" id="36894"/>
    <lineage>
        <taxon>Eukaryota</taxon>
        <taxon>Viridiplantae</taxon>
        <taxon>Chlorophyta</taxon>
        <taxon>Pyramimonadophyceae</taxon>
        <taxon>Pyramimonadales</taxon>
        <taxon>Pyramimonadaceae</taxon>
        <taxon>Pyramimonas</taxon>
        <taxon>Pyramimonas subgen. Trichocystis</taxon>
    </lineage>
</organism>
<keyword evidence="2" id="KW-0150">Chloroplast</keyword>
<dbReference type="EMBL" id="FJ493499">
    <property type="protein sequence ID" value="ACJ71148.1"/>
    <property type="molecule type" value="Genomic_DNA"/>
</dbReference>
<geneLocation type="chloroplast" evidence="2"/>
<keyword evidence="1" id="KW-0472">Membrane</keyword>
<evidence type="ECO:0000256" key="1">
    <source>
        <dbReference type="SAM" id="Phobius"/>
    </source>
</evidence>
<gene>
    <name evidence="2" type="primary">orf93</name>
</gene>
<feature type="transmembrane region" description="Helical" evidence="1">
    <location>
        <begin position="61"/>
        <end position="84"/>
    </location>
</feature>
<accession>C0JWY6</accession>
<keyword evidence="1" id="KW-1133">Transmembrane helix</keyword>
<sequence length="93" mass="11078">MQVLEEMQSSTNYAGLFLLSFRDFYHMKNSIFIYFLKILLKNHFRFIKTFKFNTTKPNEMFKVFTILSRINCIPNGLLVVLFSLNVLNLKKKS</sequence>
<reference evidence="2" key="1">
    <citation type="journal article" date="2009" name="Mol. Biol. Evol.">
        <title>The chloroplast genomes of the green algae Pyramimonas, Monomastix, and Pycnococcus shed new light on the evolutionary history of prasinophytes and the origin of the secondary chloroplasts of euglenids.</title>
        <authorList>
            <person name="Turmel M."/>
            <person name="Gagnon M.C."/>
            <person name="O'Kelly C.J."/>
            <person name="Otis C."/>
            <person name="Lemieux C."/>
        </authorList>
    </citation>
    <scope>NUCLEOTIDE SEQUENCE</scope>
    <source>
        <strain evidence="2">CCMP 726</strain>
    </source>
</reference>
<proteinExistence type="predicted"/>